<name>A0A8J7K361_9FLAO</name>
<dbReference type="AlphaFoldDB" id="A0A8J7K361"/>
<organism evidence="1 2">
    <name type="scientific">Faecalibacter rhinopitheci</name>
    <dbReference type="NCBI Taxonomy" id="2779678"/>
    <lineage>
        <taxon>Bacteria</taxon>
        <taxon>Pseudomonadati</taxon>
        <taxon>Bacteroidota</taxon>
        <taxon>Flavobacteriia</taxon>
        <taxon>Flavobacteriales</taxon>
        <taxon>Weeksellaceae</taxon>
        <taxon>Faecalibacter</taxon>
    </lineage>
</organism>
<evidence type="ECO:0000313" key="2">
    <source>
        <dbReference type="Proteomes" id="UP000608754"/>
    </source>
</evidence>
<reference evidence="1" key="1">
    <citation type="submission" date="2020-10" db="EMBL/GenBank/DDBJ databases">
        <authorList>
            <person name="Lu T."/>
            <person name="Wang Q."/>
            <person name="Han X."/>
        </authorList>
    </citation>
    <scope>NUCLEOTIDE SEQUENCE</scope>
    <source>
        <strain evidence="1">WQ 117</strain>
    </source>
</reference>
<dbReference type="Proteomes" id="UP000608754">
    <property type="component" value="Unassembled WGS sequence"/>
</dbReference>
<comment type="caution">
    <text evidence="1">The sequence shown here is derived from an EMBL/GenBank/DDBJ whole genome shotgun (WGS) entry which is preliminary data.</text>
</comment>
<proteinExistence type="predicted"/>
<evidence type="ECO:0000313" key="1">
    <source>
        <dbReference type="EMBL" id="MBF0596183.1"/>
    </source>
</evidence>
<dbReference type="RefSeq" id="WP_194181712.1">
    <property type="nucleotide sequence ID" value="NZ_JADGIK010000001.1"/>
</dbReference>
<keyword evidence="2" id="KW-1185">Reference proteome</keyword>
<protein>
    <recommendedName>
        <fullName evidence="3">Porin</fullName>
    </recommendedName>
</protein>
<evidence type="ECO:0008006" key="3">
    <source>
        <dbReference type="Google" id="ProtNLM"/>
    </source>
</evidence>
<dbReference type="EMBL" id="JADGIK010000001">
    <property type="protein sequence ID" value="MBF0596183.1"/>
    <property type="molecule type" value="Genomic_DNA"/>
</dbReference>
<accession>A0A8J7K361</accession>
<dbReference type="SUPFAM" id="SSF56935">
    <property type="entry name" value="Porins"/>
    <property type="match status" value="1"/>
</dbReference>
<sequence length="467" mass="54395">MNIPVQQILGKSFIISLFFSQIGFSQENDSITISREMLRQMIQEEVQKEIKLIQLQQLNSTSELTVSPKPIEKEEPKDDRKLIGDRIKFSGTGLLRVGEWDFKQNEINPSTGEVTSLHKRFWTRMNFYLNIDTKLTDNLDFHARLRTGQKQYSFVTFGENVDERFNIIMDQFWLNYKLGNYEFRAGRQDAGRIWSNQKGVQFDIPMHDGLTITADYKLGKVNVSPRIAYFIENYKNNAAYKEQGKVYGASVRASQSVENLSWKAETGLIKAEKLPTRYINDIAQSSAGIKYHDGDLAPDYSIWTNQIMLSLPNVRNLTFIVDYYHNFKNYTKNPISHLIHDTNGMNNFTNNDAFLSSNSPDFRKQNDGFVASISTGNLNIPKNIWASVSYLYMEKYAAMDYFAQYDYTRWASTNIQGPEFSAGYRFNKYLQMRARFFISNEIKGYYMTNPEYKKSEDRFRLDFNLSF</sequence>
<gene>
    <name evidence="1" type="ORF">IM532_01685</name>
</gene>